<evidence type="ECO:0000313" key="1">
    <source>
        <dbReference type="EMBL" id="PYE56677.1"/>
    </source>
</evidence>
<reference evidence="1 2" key="1">
    <citation type="submission" date="2018-06" db="EMBL/GenBank/DDBJ databases">
        <title>Genomic Encyclopedia of Type Strains, Phase IV (KMG-IV): sequencing the most valuable type-strain genomes for metagenomic binning, comparative biology and taxonomic classification.</title>
        <authorList>
            <person name="Goeker M."/>
        </authorList>
    </citation>
    <scope>NUCLEOTIDE SEQUENCE [LARGE SCALE GENOMIC DNA]</scope>
    <source>
        <strain evidence="1 2">DSM 18048</strain>
    </source>
</reference>
<proteinExistence type="predicted"/>
<dbReference type="EMBL" id="QJSX01000001">
    <property type="protein sequence ID" value="PYE56677.1"/>
    <property type="molecule type" value="Genomic_DNA"/>
</dbReference>
<sequence length="443" mass="47320">MFALASSSLAATSHLSVPVSVSYARLQTVVNENVPVVLAPMDVSQAVAGGVLGTVRFSGQVTRTSHVRVSGQEGSLVMTLPVRVNLEATYGVTRKFGGEASVSVRLTPELHSDYTVTVRAATDLAWTDPLSFELAPGVRVPVTTLVEGVVRTQLDVLARRLETEIARAADLRTRASTAWQALHQPWKLPAPEPAFAKVTVEKLAATPIKTTNDALTMNVQADFDASAWIGGNAPGAVAVPLLPDLVIREVDRTGVQLEVPIQVPYAVLSNAMTAFAARQGYPLAVPLKPTVRVHKVTVTPRGDLLNAATDVTVRALGLRVNATLDVTGRPVLDAKTGALSFTNVTVRTRPTGLTARVLGWLADRRVQDFLIRNALYDTTKDAARLLATVRSKLPFSPVPNVTLTGQVREVDVRSLRVTPSGVVLTGRVEGDVRAIVDPAARLR</sequence>
<dbReference type="Pfam" id="PF14356">
    <property type="entry name" value="DUF4403"/>
    <property type="match status" value="1"/>
</dbReference>
<dbReference type="InterPro" id="IPR025515">
    <property type="entry name" value="DUF4403"/>
</dbReference>
<keyword evidence="2" id="KW-1185">Reference proteome</keyword>
<gene>
    <name evidence="1" type="ORF">DES52_101482</name>
</gene>
<evidence type="ECO:0000313" key="2">
    <source>
        <dbReference type="Proteomes" id="UP000248326"/>
    </source>
</evidence>
<organism evidence="1 2">
    <name type="scientific">Deinococcus yavapaiensis KR-236</name>
    <dbReference type="NCBI Taxonomy" id="694435"/>
    <lineage>
        <taxon>Bacteria</taxon>
        <taxon>Thermotogati</taxon>
        <taxon>Deinococcota</taxon>
        <taxon>Deinococci</taxon>
        <taxon>Deinococcales</taxon>
        <taxon>Deinococcaceae</taxon>
        <taxon>Deinococcus</taxon>
    </lineage>
</organism>
<comment type="caution">
    <text evidence="1">The sequence shown here is derived from an EMBL/GenBank/DDBJ whole genome shotgun (WGS) entry which is preliminary data.</text>
</comment>
<name>A0A318SFZ2_9DEIO</name>
<dbReference type="Proteomes" id="UP000248326">
    <property type="component" value="Unassembled WGS sequence"/>
</dbReference>
<dbReference type="AlphaFoldDB" id="A0A318SFZ2"/>
<protein>
    <submittedName>
        <fullName evidence="1">Uncharacterized protein DUF4403</fullName>
    </submittedName>
</protein>
<accession>A0A318SFZ2</accession>